<evidence type="ECO:0000313" key="4">
    <source>
        <dbReference type="EMBL" id="RDU48538.1"/>
    </source>
</evidence>
<dbReference type="EMBL" id="QREV01000035">
    <property type="protein sequence ID" value="RDU48538.1"/>
    <property type="molecule type" value="Genomic_DNA"/>
</dbReference>
<feature type="domain" description="DUF4954" evidence="1">
    <location>
        <begin position="8"/>
        <end position="439"/>
    </location>
</feature>
<comment type="caution">
    <text evidence="4">The sequence shown here is derived from an EMBL/GenBank/DDBJ whole genome shotgun (WGS) entry which is preliminary data.</text>
</comment>
<dbReference type="SUPFAM" id="SSF51161">
    <property type="entry name" value="Trimeric LpxA-like enzymes"/>
    <property type="match status" value="1"/>
</dbReference>
<evidence type="ECO:0000259" key="2">
    <source>
        <dbReference type="Pfam" id="PF20683"/>
    </source>
</evidence>
<evidence type="ECO:0000313" key="5">
    <source>
        <dbReference type="Proteomes" id="UP000256321"/>
    </source>
</evidence>
<evidence type="ECO:0000313" key="6">
    <source>
        <dbReference type="Proteomes" id="UP000629596"/>
    </source>
</evidence>
<dbReference type="Gene3D" id="2.160.10.10">
    <property type="entry name" value="Hexapeptide repeat proteins"/>
    <property type="match status" value="2"/>
</dbReference>
<dbReference type="RefSeq" id="WP_115500219.1">
    <property type="nucleotide sequence ID" value="NZ_JACRTI010000035.1"/>
</dbReference>
<protein>
    <submittedName>
        <fullName evidence="4">DUF4954 family protein</fullName>
    </submittedName>
</protein>
<dbReference type="InterPro" id="IPR049208">
    <property type="entry name" value="DUF6819"/>
</dbReference>
<sequence>MIDTEDLRKLRPQEIAALEANGCSAESWDNIWVVSAFRGEYVVNVRFSGLIVLGLFKKEFTFPGGVKKHSGIRNATLHNCQVGNNTLIEDVHNYIANYVIGDECIIQNVNVMIVEGEASFGNNVLVSVLNETGGREVPIYGGLSASLAYLIALYRHRPELIDRLQSLIAKYAEDVSLEYGIVGDYVKITNVGTLRSVWIGDYATVENCTRLANGTIRSNEKAPTYIGDSVIAEDFIISSGAVVADAAKIIRCFIGQACHVTHNFSAHDSLLFSNCTFENGEACAIFAGPFTVSMHKSSLLIAGMYSFLNAGSGSNQSNHMYKLGPIHQGIVERGSKTTSDSYILWPARVGAFSLVMGRHHHHSDTSDMPFSYLIEKDDETYLVPGVNLRSVGTIRDAQKWPKRDKRTDPERLDMINYNLLSPYTIYKMMKAVGILKNLQELVGETSEVYYYQNTRIKGSSLRTALELYGMAINKFLGNSLIKRLEGTLFRSMDEVWAQLKPTSAEGRGEWLDLSGLILPREELDKLIQKIENGDIHSLDEIERFFATMHSRYYDMEWTWAYDKLEEYYGISLSSISAEQIIELVRRWQDSVIGLDNLLYKDAKKEFSLTSMTGFGVDGSDKEKQEDFEGVRGAFESNPFVTAVKEHIIAKRALGDELIDRITPLM</sequence>
<keyword evidence="6" id="KW-1185">Reference proteome</keyword>
<dbReference type="InterPro" id="IPR032533">
    <property type="entry name" value="DUF4954"/>
</dbReference>
<dbReference type="InterPro" id="IPR011004">
    <property type="entry name" value="Trimer_LpxA-like_sf"/>
</dbReference>
<proteinExistence type="predicted"/>
<organism evidence="4 5">
    <name type="scientific">Parabacteroides acidifaciens</name>
    <dbReference type="NCBI Taxonomy" id="2290935"/>
    <lineage>
        <taxon>Bacteria</taxon>
        <taxon>Pseudomonadati</taxon>
        <taxon>Bacteroidota</taxon>
        <taxon>Bacteroidia</taxon>
        <taxon>Bacteroidales</taxon>
        <taxon>Tannerellaceae</taxon>
        <taxon>Parabacteroides</taxon>
    </lineage>
</organism>
<dbReference type="EMBL" id="JACRTI010000035">
    <property type="protein sequence ID" value="MBC8602724.1"/>
    <property type="molecule type" value="Genomic_DNA"/>
</dbReference>
<dbReference type="Pfam" id="PF16314">
    <property type="entry name" value="DUF4954"/>
    <property type="match status" value="1"/>
</dbReference>
<dbReference type="Proteomes" id="UP000256321">
    <property type="component" value="Unassembled WGS sequence"/>
</dbReference>
<gene>
    <name evidence="4" type="ORF">DWU89_13835</name>
    <name evidence="3" type="ORF">H8784_13480</name>
</gene>
<feature type="domain" description="DUF6819" evidence="2">
    <location>
        <begin position="491"/>
        <end position="661"/>
    </location>
</feature>
<reference evidence="3 6" key="2">
    <citation type="submission" date="2020-08" db="EMBL/GenBank/DDBJ databases">
        <title>Genome public.</title>
        <authorList>
            <person name="Liu C."/>
            <person name="Sun Q."/>
        </authorList>
    </citation>
    <scope>NUCLEOTIDE SEQUENCE [LARGE SCALE GENOMIC DNA]</scope>
    <source>
        <strain evidence="3 6">426_9</strain>
    </source>
</reference>
<dbReference type="Pfam" id="PF20683">
    <property type="entry name" value="DUF6819"/>
    <property type="match status" value="1"/>
</dbReference>
<evidence type="ECO:0000259" key="1">
    <source>
        <dbReference type="Pfam" id="PF16314"/>
    </source>
</evidence>
<accession>A0A3D8HC86</accession>
<evidence type="ECO:0000313" key="3">
    <source>
        <dbReference type="EMBL" id="MBC8602724.1"/>
    </source>
</evidence>
<name>A0A3D8HC86_9BACT</name>
<dbReference type="Proteomes" id="UP000629596">
    <property type="component" value="Unassembled WGS sequence"/>
</dbReference>
<dbReference type="AlphaFoldDB" id="A0A3D8HC86"/>
<reference evidence="4 5" key="1">
    <citation type="submission" date="2018-07" db="EMBL/GenBank/DDBJ databases">
        <title>Parabacteroides acidifaciens nov. sp., isolated from human feces.</title>
        <authorList>
            <person name="Wang Y.J."/>
        </authorList>
    </citation>
    <scope>NUCLEOTIDE SEQUENCE [LARGE SCALE GENOMIC DNA]</scope>
    <source>
        <strain evidence="4 5">426-9</strain>
    </source>
</reference>